<protein>
    <submittedName>
        <fullName evidence="1">Uncharacterized protein</fullName>
    </submittedName>
</protein>
<evidence type="ECO:0000313" key="1">
    <source>
        <dbReference type="EMBL" id="KAJ5197515.1"/>
    </source>
</evidence>
<keyword evidence="2" id="KW-1185">Reference proteome</keyword>
<proteinExistence type="predicted"/>
<accession>A0A9W9MCK8</accession>
<evidence type="ECO:0000313" key="2">
    <source>
        <dbReference type="Proteomes" id="UP001150942"/>
    </source>
</evidence>
<organism evidence="1 2">
    <name type="scientific">Penicillium cf. viridicatum</name>
    <dbReference type="NCBI Taxonomy" id="2972119"/>
    <lineage>
        <taxon>Eukaryota</taxon>
        <taxon>Fungi</taxon>
        <taxon>Dikarya</taxon>
        <taxon>Ascomycota</taxon>
        <taxon>Pezizomycotina</taxon>
        <taxon>Eurotiomycetes</taxon>
        <taxon>Eurotiomycetidae</taxon>
        <taxon>Eurotiales</taxon>
        <taxon>Aspergillaceae</taxon>
        <taxon>Penicillium</taxon>
    </lineage>
</organism>
<gene>
    <name evidence="1" type="ORF">N7449_007994</name>
</gene>
<comment type="caution">
    <text evidence="1">The sequence shown here is derived from an EMBL/GenBank/DDBJ whole genome shotgun (WGS) entry which is preliminary data.</text>
</comment>
<dbReference type="AlphaFoldDB" id="A0A9W9MCK8"/>
<dbReference type="OrthoDB" id="4332385at2759"/>
<reference evidence="1" key="1">
    <citation type="submission" date="2022-11" db="EMBL/GenBank/DDBJ databases">
        <authorList>
            <person name="Petersen C."/>
        </authorList>
    </citation>
    <scope>NUCLEOTIDE SEQUENCE</scope>
    <source>
        <strain evidence="1">IBT 20477</strain>
    </source>
</reference>
<name>A0A9W9MCK8_9EURO</name>
<dbReference type="Proteomes" id="UP001150942">
    <property type="component" value="Unassembled WGS sequence"/>
</dbReference>
<dbReference type="EMBL" id="JAPQKQ010000005">
    <property type="protein sequence ID" value="KAJ5197515.1"/>
    <property type="molecule type" value="Genomic_DNA"/>
</dbReference>
<sequence>MKDNEVLTDARIIKLFEPFTLSSVMVVRIACSDLALEGDMALKLFDRRFATQLRKDEKLRPWT</sequence>
<reference evidence="1" key="2">
    <citation type="journal article" date="2023" name="IMA Fungus">
        <title>Comparative genomic study of the Penicillium genus elucidates a diverse pangenome and 15 lateral gene transfer events.</title>
        <authorList>
            <person name="Petersen C."/>
            <person name="Sorensen T."/>
            <person name="Nielsen M.R."/>
            <person name="Sondergaard T.E."/>
            <person name="Sorensen J.L."/>
            <person name="Fitzpatrick D.A."/>
            <person name="Frisvad J.C."/>
            <person name="Nielsen K.L."/>
        </authorList>
    </citation>
    <scope>NUCLEOTIDE SEQUENCE</scope>
    <source>
        <strain evidence="1">IBT 20477</strain>
    </source>
</reference>